<dbReference type="AlphaFoldDB" id="T0QAD3"/>
<keyword evidence="4" id="KW-1185">Reference proteome</keyword>
<keyword evidence="1" id="KW-0843">Virulence</keyword>
<sequence length="381" mass="41614">MRLAINWLAPFALAVAAIDVPVDVGVGCVYDKSTVYPSPMDDGVAAFSWTVSNATASFFRLHFDDFALPPNDYVRLSSLEVESTELPVLLFGRNYSGSFDAPAIATSYLRVELYTQQTTNTTGTCYGFRLGSYNTEIERARNESICGKDRSVDAVCLEGNPVVSQKAKAIARLVIRRKNQLFGCTGWLLGCEGHLMTNHHCIFDAVDANNTKIEFLAQAKACPGPDGPDVCNRPLSCRGIEYTGAITFVATNVDLDYTLLKLDTSVATTYGYLKLRPAGPRLGEPAYLVTHPMAWGKRIAFKDAKGTALLRVGSDSEVSYDLDTQKMSSGSPVLSYLDHSVVALHHAGYVFCPNLGIMSHLLHNDLAKRQILPSYCDDKKG</sequence>
<dbReference type="Pfam" id="PF13365">
    <property type="entry name" value="Trypsin_2"/>
    <property type="match status" value="1"/>
</dbReference>
<dbReference type="Proteomes" id="UP000030762">
    <property type="component" value="Unassembled WGS sequence"/>
</dbReference>
<dbReference type="EMBL" id="JH767153">
    <property type="protein sequence ID" value="EQC34864.1"/>
    <property type="molecule type" value="Genomic_DNA"/>
</dbReference>
<evidence type="ECO:0000313" key="3">
    <source>
        <dbReference type="EMBL" id="EQC34864.1"/>
    </source>
</evidence>
<dbReference type="STRING" id="1156394.T0QAD3"/>
<feature type="signal peptide" evidence="2">
    <location>
        <begin position="1"/>
        <end position="17"/>
    </location>
</feature>
<dbReference type="InterPro" id="IPR043504">
    <property type="entry name" value="Peptidase_S1_PA_chymotrypsin"/>
</dbReference>
<keyword evidence="2" id="KW-0732">Signal</keyword>
<dbReference type="PANTHER" id="PTHR36234:SF5">
    <property type="entry name" value="LYSYL ENDOPEPTIDASE"/>
    <property type="match status" value="1"/>
</dbReference>
<proteinExistence type="predicted"/>
<dbReference type="SUPFAM" id="SSF50494">
    <property type="entry name" value="Trypsin-like serine proteases"/>
    <property type="match status" value="1"/>
</dbReference>
<reference evidence="3 4" key="1">
    <citation type="submission" date="2012-04" db="EMBL/GenBank/DDBJ databases">
        <title>The Genome Sequence of Saprolegnia declina VS20.</title>
        <authorList>
            <consortium name="The Broad Institute Genome Sequencing Platform"/>
            <person name="Russ C."/>
            <person name="Nusbaum C."/>
            <person name="Tyler B."/>
            <person name="van West P."/>
            <person name="Dieguez-Uribeondo J."/>
            <person name="de Bruijn I."/>
            <person name="Tripathy S."/>
            <person name="Jiang R."/>
            <person name="Young S.K."/>
            <person name="Zeng Q."/>
            <person name="Gargeya S."/>
            <person name="Fitzgerald M."/>
            <person name="Haas B."/>
            <person name="Abouelleil A."/>
            <person name="Alvarado L."/>
            <person name="Arachchi H.M."/>
            <person name="Berlin A."/>
            <person name="Chapman S.B."/>
            <person name="Goldberg J."/>
            <person name="Griggs A."/>
            <person name="Gujja S."/>
            <person name="Hansen M."/>
            <person name="Howarth C."/>
            <person name="Imamovic A."/>
            <person name="Larimer J."/>
            <person name="McCowen C."/>
            <person name="Montmayeur A."/>
            <person name="Murphy C."/>
            <person name="Neiman D."/>
            <person name="Pearson M."/>
            <person name="Priest M."/>
            <person name="Roberts A."/>
            <person name="Saif S."/>
            <person name="Shea T."/>
            <person name="Sisk P."/>
            <person name="Sykes S."/>
            <person name="Wortman J."/>
            <person name="Nusbaum C."/>
            <person name="Birren B."/>
        </authorList>
    </citation>
    <scope>NUCLEOTIDE SEQUENCE [LARGE SCALE GENOMIC DNA]</scope>
    <source>
        <strain evidence="3 4">VS20</strain>
    </source>
</reference>
<organism evidence="3 4">
    <name type="scientific">Saprolegnia diclina (strain VS20)</name>
    <dbReference type="NCBI Taxonomy" id="1156394"/>
    <lineage>
        <taxon>Eukaryota</taxon>
        <taxon>Sar</taxon>
        <taxon>Stramenopiles</taxon>
        <taxon>Oomycota</taxon>
        <taxon>Saprolegniomycetes</taxon>
        <taxon>Saprolegniales</taxon>
        <taxon>Saprolegniaceae</taxon>
        <taxon>Saprolegnia</taxon>
    </lineage>
</organism>
<dbReference type="InterPro" id="IPR009003">
    <property type="entry name" value="Peptidase_S1_PA"/>
</dbReference>
<evidence type="ECO:0000256" key="2">
    <source>
        <dbReference type="SAM" id="SignalP"/>
    </source>
</evidence>
<dbReference type="GeneID" id="19948392"/>
<protein>
    <recommendedName>
        <fullName evidence="5">Serine protease</fullName>
    </recommendedName>
</protein>
<dbReference type="InParanoid" id="T0QAD3"/>
<dbReference type="OrthoDB" id="68440at2759"/>
<dbReference type="OMA" id="EGAFFCT"/>
<dbReference type="PANTHER" id="PTHR36234">
    <property type="entry name" value="LYSYL ENDOPEPTIDASE"/>
    <property type="match status" value="1"/>
</dbReference>
<dbReference type="RefSeq" id="XP_008611736.1">
    <property type="nucleotide sequence ID" value="XM_008613514.1"/>
</dbReference>
<dbReference type="VEuPathDB" id="FungiDB:SDRG_07665"/>
<evidence type="ECO:0000256" key="1">
    <source>
        <dbReference type="ARBA" id="ARBA00023026"/>
    </source>
</evidence>
<name>T0QAD3_SAPDV</name>
<feature type="chain" id="PRO_5004569703" description="Serine protease" evidence="2">
    <location>
        <begin position="18"/>
        <end position="381"/>
    </location>
</feature>
<evidence type="ECO:0008006" key="5">
    <source>
        <dbReference type="Google" id="ProtNLM"/>
    </source>
</evidence>
<dbReference type="Gene3D" id="2.40.10.10">
    <property type="entry name" value="Trypsin-like serine proteases"/>
    <property type="match status" value="2"/>
</dbReference>
<accession>T0QAD3</accession>
<gene>
    <name evidence="3" type="ORF">SDRG_07665</name>
</gene>
<evidence type="ECO:0000313" key="4">
    <source>
        <dbReference type="Proteomes" id="UP000030762"/>
    </source>
</evidence>